<keyword evidence="3" id="KW-1185">Reference proteome</keyword>
<keyword evidence="1" id="KW-0812">Transmembrane</keyword>
<dbReference type="OrthoDB" id="71600at2759"/>
<organism evidence="2 3">
    <name type="scientific">Neocucurbitaria cava</name>
    <dbReference type="NCBI Taxonomy" id="798079"/>
    <lineage>
        <taxon>Eukaryota</taxon>
        <taxon>Fungi</taxon>
        <taxon>Dikarya</taxon>
        <taxon>Ascomycota</taxon>
        <taxon>Pezizomycotina</taxon>
        <taxon>Dothideomycetes</taxon>
        <taxon>Pleosporomycetidae</taxon>
        <taxon>Pleosporales</taxon>
        <taxon>Pleosporineae</taxon>
        <taxon>Cucurbitariaceae</taxon>
        <taxon>Neocucurbitaria</taxon>
    </lineage>
</organism>
<reference evidence="2" key="1">
    <citation type="submission" date="2022-10" db="EMBL/GenBank/DDBJ databases">
        <title>Tapping the CABI collections for fungal endophytes: first genome assemblies for Collariella, Neodidymelliopsis, Ascochyta clinopodiicola, Didymella pomorum, Didymosphaeria variabile, Neocosmospora piperis and Neocucurbitaria cava.</title>
        <authorList>
            <person name="Hill R."/>
        </authorList>
    </citation>
    <scope>NUCLEOTIDE SEQUENCE</scope>
    <source>
        <strain evidence="2">IMI 356814</strain>
    </source>
</reference>
<feature type="transmembrane region" description="Helical" evidence="1">
    <location>
        <begin position="103"/>
        <end position="123"/>
    </location>
</feature>
<dbReference type="SUPFAM" id="SSF48652">
    <property type="entry name" value="Tetraspanin"/>
    <property type="match status" value="1"/>
</dbReference>
<evidence type="ECO:0000256" key="1">
    <source>
        <dbReference type="SAM" id="Phobius"/>
    </source>
</evidence>
<proteinExistence type="predicted"/>
<evidence type="ECO:0008006" key="4">
    <source>
        <dbReference type="Google" id="ProtNLM"/>
    </source>
</evidence>
<keyword evidence="1" id="KW-1133">Transmembrane helix</keyword>
<dbReference type="InterPro" id="IPR008952">
    <property type="entry name" value="Tetraspanin_EC2_sf"/>
</dbReference>
<dbReference type="AlphaFoldDB" id="A0A9W8Y6G4"/>
<protein>
    <recommendedName>
        <fullName evidence="4">Tetraspanin Tsp3</fullName>
    </recommendedName>
</protein>
<gene>
    <name evidence="2" type="ORF">N0V83_006313</name>
</gene>
<sequence>MASGVELPPLQGARISLIGDNTSSSPSALQGKSPRNLASLAADPRRYASSRANARSVPISDTLTGFTTALPVVAGLLLECGYDLTRRQERRQQLGRGEIQRPPLVIIANTLIFIYSSVVITLLGTHAAPPSGLDCGLRGRWQTLFKQKDADAIRTIQDAFKCCGFANSRDMAWPFPDRTHDQHACESAFGRTNGCLGAWRAEEQNIAGLLIGVVGMVFIWQFAIIAIPTQRESWLHRVAPDRISRMIADERHGGSDEPRRAIDYIPGYNHYSDRVEEEAENDDMNSGRAIEEGNRRINNVVLPGHLAPDQQPTVENEWARS</sequence>
<dbReference type="GO" id="GO:0016020">
    <property type="term" value="C:membrane"/>
    <property type="evidence" value="ECO:0007669"/>
    <property type="project" value="InterPro"/>
</dbReference>
<feature type="transmembrane region" description="Helical" evidence="1">
    <location>
        <begin position="206"/>
        <end position="227"/>
    </location>
</feature>
<comment type="caution">
    <text evidence="2">The sequence shown here is derived from an EMBL/GenBank/DDBJ whole genome shotgun (WGS) entry which is preliminary data.</text>
</comment>
<evidence type="ECO:0000313" key="2">
    <source>
        <dbReference type="EMBL" id="KAJ4369228.1"/>
    </source>
</evidence>
<keyword evidence="1" id="KW-0472">Membrane</keyword>
<dbReference type="Proteomes" id="UP001140560">
    <property type="component" value="Unassembled WGS sequence"/>
</dbReference>
<accession>A0A9W8Y6G4</accession>
<name>A0A9W8Y6G4_9PLEO</name>
<feature type="transmembrane region" description="Helical" evidence="1">
    <location>
        <begin position="63"/>
        <end position="82"/>
    </location>
</feature>
<dbReference type="EMBL" id="JAPEUY010000010">
    <property type="protein sequence ID" value="KAJ4369228.1"/>
    <property type="molecule type" value="Genomic_DNA"/>
</dbReference>
<evidence type="ECO:0000313" key="3">
    <source>
        <dbReference type="Proteomes" id="UP001140560"/>
    </source>
</evidence>